<reference evidence="2" key="1">
    <citation type="journal article" date="2014" name="Front. Microbiol.">
        <title>High frequency of phylogenetically diverse reductive dehalogenase-homologous genes in deep subseafloor sedimentary metagenomes.</title>
        <authorList>
            <person name="Kawai M."/>
            <person name="Futagami T."/>
            <person name="Toyoda A."/>
            <person name="Takaki Y."/>
            <person name="Nishi S."/>
            <person name="Hori S."/>
            <person name="Arai W."/>
            <person name="Tsubouchi T."/>
            <person name="Morono Y."/>
            <person name="Uchiyama I."/>
            <person name="Ito T."/>
            <person name="Fujiyama A."/>
            <person name="Inagaki F."/>
            <person name="Takami H."/>
        </authorList>
    </citation>
    <scope>NUCLEOTIDE SEQUENCE</scope>
    <source>
        <strain evidence="2">Expedition CK06-06</strain>
    </source>
</reference>
<name>X1KQ34_9ZZZZ</name>
<feature type="transmembrane region" description="Helical" evidence="1">
    <location>
        <begin position="6"/>
        <end position="24"/>
    </location>
</feature>
<keyword evidence="1" id="KW-1133">Transmembrane helix</keyword>
<dbReference type="EMBL" id="BARU01041032">
    <property type="protein sequence ID" value="GAH84113.1"/>
    <property type="molecule type" value="Genomic_DNA"/>
</dbReference>
<comment type="caution">
    <text evidence="2">The sequence shown here is derived from an EMBL/GenBank/DDBJ whole genome shotgun (WGS) entry which is preliminary data.</text>
</comment>
<evidence type="ECO:0000256" key="1">
    <source>
        <dbReference type="SAM" id="Phobius"/>
    </source>
</evidence>
<gene>
    <name evidence="2" type="ORF">S03H2_63344</name>
</gene>
<feature type="non-terminal residue" evidence="2">
    <location>
        <position position="1"/>
    </location>
</feature>
<sequence length="45" mass="4768">INSGIIYSGIAVISGLGGYTLGRVRTEKIHQKKQKPPNNSNSPSS</sequence>
<keyword evidence="1" id="KW-0472">Membrane</keyword>
<dbReference type="AlphaFoldDB" id="X1KQ34"/>
<keyword evidence="1" id="KW-0812">Transmembrane</keyword>
<protein>
    <submittedName>
        <fullName evidence="2">Uncharacterized protein</fullName>
    </submittedName>
</protein>
<evidence type="ECO:0000313" key="2">
    <source>
        <dbReference type="EMBL" id="GAH84113.1"/>
    </source>
</evidence>
<accession>X1KQ34</accession>
<proteinExistence type="predicted"/>
<organism evidence="2">
    <name type="scientific">marine sediment metagenome</name>
    <dbReference type="NCBI Taxonomy" id="412755"/>
    <lineage>
        <taxon>unclassified sequences</taxon>
        <taxon>metagenomes</taxon>
        <taxon>ecological metagenomes</taxon>
    </lineage>
</organism>